<proteinExistence type="predicted"/>
<dbReference type="EMBL" id="LWDL01000005">
    <property type="protein sequence ID" value="OQW53946.1"/>
    <property type="molecule type" value="Genomic_DNA"/>
</dbReference>
<comment type="caution">
    <text evidence="1">The sequence shown here is derived from an EMBL/GenBank/DDBJ whole genome shotgun (WGS) entry which is preliminary data.</text>
</comment>
<accession>A0A1W9I2F9</accession>
<gene>
    <name evidence="1" type="ORF">A4S15_00415</name>
</gene>
<dbReference type="PANTHER" id="PTHR34129:SF1">
    <property type="entry name" value="DUF952 DOMAIN-CONTAINING PROTEIN"/>
    <property type="match status" value="1"/>
</dbReference>
<dbReference type="Pfam" id="PF06108">
    <property type="entry name" value="DUF952"/>
    <property type="match status" value="1"/>
</dbReference>
<dbReference type="RefSeq" id="WP_376802141.1">
    <property type="nucleotide sequence ID" value="NZ_DBNB01000034.1"/>
</dbReference>
<protein>
    <submittedName>
        <fullName evidence="1">Dihydroorotate dehydrogenase</fullName>
    </submittedName>
</protein>
<dbReference type="PANTHER" id="PTHR34129">
    <property type="entry name" value="BLR1139 PROTEIN"/>
    <property type="match status" value="1"/>
</dbReference>
<organism evidence="1 2">
    <name type="scientific">Candidatus Raskinella chloraquaticus</name>
    <dbReference type="NCBI Taxonomy" id="1951219"/>
    <lineage>
        <taxon>Bacteria</taxon>
        <taxon>Pseudomonadati</taxon>
        <taxon>Pseudomonadota</taxon>
        <taxon>Alphaproteobacteria</taxon>
        <taxon>Hyphomicrobiales</taxon>
        <taxon>Phreatobacteraceae</taxon>
        <taxon>Candidatus Raskinella</taxon>
    </lineage>
</organism>
<reference evidence="1 2" key="1">
    <citation type="journal article" date="2017" name="Water Res.">
        <title>Comammox in drinking water systems.</title>
        <authorList>
            <person name="Wang Y."/>
            <person name="Ma L."/>
            <person name="Mao Y."/>
            <person name="Jiang X."/>
            <person name="Xia Y."/>
            <person name="Yu K."/>
            <person name="Li B."/>
            <person name="Zhang T."/>
        </authorList>
    </citation>
    <scope>NUCLEOTIDE SEQUENCE [LARGE SCALE GENOMIC DNA]</scope>
    <source>
        <strain evidence="1">SG_bin8</strain>
    </source>
</reference>
<dbReference type="STRING" id="1827387.A4S15_00415"/>
<evidence type="ECO:0000313" key="1">
    <source>
        <dbReference type="EMBL" id="OQW53946.1"/>
    </source>
</evidence>
<dbReference type="InterPro" id="IPR009297">
    <property type="entry name" value="DUF952"/>
</dbReference>
<name>A0A1W9I2F9_9HYPH</name>
<dbReference type="Proteomes" id="UP000192872">
    <property type="component" value="Unassembled WGS sequence"/>
</dbReference>
<dbReference type="Gene3D" id="3.20.170.20">
    <property type="entry name" value="Protein of unknown function DUF952"/>
    <property type="match status" value="1"/>
</dbReference>
<dbReference type="AlphaFoldDB" id="A0A1W9I2F9"/>
<dbReference type="SUPFAM" id="SSF56399">
    <property type="entry name" value="ADP-ribosylation"/>
    <property type="match status" value="1"/>
</dbReference>
<evidence type="ECO:0000313" key="2">
    <source>
        <dbReference type="Proteomes" id="UP000192872"/>
    </source>
</evidence>
<sequence length="119" mass="12991">MQRAAIIFKITTLGAWANAEVAGRFNGAGVDLRDGYIHFSTATQLRETLERHYAGLDGLVLIAVDADELGDKLVYEPSRGGDMFPHLYAPLTMAAVLWVKPLVLRSDGTHALPDLEAVR</sequence>